<organism evidence="1 2">
    <name type="scientific">Maricaulis maris</name>
    <dbReference type="NCBI Taxonomy" id="74318"/>
    <lineage>
        <taxon>Bacteria</taxon>
        <taxon>Pseudomonadati</taxon>
        <taxon>Pseudomonadota</taxon>
        <taxon>Alphaproteobacteria</taxon>
        <taxon>Maricaulales</taxon>
        <taxon>Maricaulaceae</taxon>
        <taxon>Maricaulis</taxon>
    </lineage>
</organism>
<dbReference type="Proteomes" id="UP000273675">
    <property type="component" value="Unassembled WGS sequence"/>
</dbReference>
<evidence type="ECO:0000313" key="1">
    <source>
        <dbReference type="EMBL" id="RKQ96088.1"/>
    </source>
</evidence>
<dbReference type="OrthoDB" id="9794645at2"/>
<dbReference type="InterPro" id="IPR021440">
    <property type="entry name" value="DUF3089"/>
</dbReference>
<dbReference type="SUPFAM" id="SSF53474">
    <property type="entry name" value="alpha/beta-Hydrolases"/>
    <property type="match status" value="1"/>
</dbReference>
<dbReference type="EMBL" id="RBIM01000005">
    <property type="protein sequence ID" value="RKQ96088.1"/>
    <property type="molecule type" value="Genomic_DNA"/>
</dbReference>
<dbReference type="InterPro" id="IPR029058">
    <property type="entry name" value="AB_hydrolase_fold"/>
</dbReference>
<protein>
    <recommendedName>
        <fullName evidence="3">Lysophospholipase</fullName>
    </recommendedName>
</protein>
<dbReference type="Pfam" id="PF11288">
    <property type="entry name" value="DUF3089"/>
    <property type="match status" value="1"/>
</dbReference>
<name>A0A495D2U0_9PROT</name>
<comment type="caution">
    <text evidence="1">The sequence shown here is derived from an EMBL/GenBank/DDBJ whole genome shotgun (WGS) entry which is preliminary data.</text>
</comment>
<sequence length="378" mass="40154">MLIATLMMAGTTLLAQPPTYAPPDYDAAENWLCRPGREDACTIDLDTTIVEADGSMHVEPFVAAEDPGVDCFYVYPTVSNDLTPNSDMVANDEENRVIAAQFARFGEVCRTYAPMYRQVTLTALRSMMAGQPVAADGVTAYLDVQTAFAHYMEHDNNGRPYVLIGHSQGARMLEQLVARVVDGEAIQNNMLSAMLIGYNIAVPPGQPVGGSFQAVPPCRADEETGCFIGYVSFRSDAPPPEASRFGKLPDPAVEVACTNPGDLAGNSDAHLVAYLATNGAFTSSVEAGPWVEGGAPISTDFVRVPGMITGQCLNNEHGSYYAITVHGDPSDPRTDDIVGDVVANGVILADWGLHLLDVGIAQGDLIDLVSSQAAAHGR</sequence>
<dbReference type="RefSeq" id="WP_121211658.1">
    <property type="nucleotide sequence ID" value="NZ_RBIM01000005.1"/>
</dbReference>
<accession>A0A495D2U0</accession>
<dbReference type="AlphaFoldDB" id="A0A495D2U0"/>
<reference evidence="1 2" key="1">
    <citation type="submission" date="2018-10" db="EMBL/GenBank/DDBJ databases">
        <title>Genomic Encyclopedia of Type Strains, Phase IV (KMG-IV): sequencing the most valuable type-strain genomes for metagenomic binning, comparative biology and taxonomic classification.</title>
        <authorList>
            <person name="Goeker M."/>
        </authorList>
    </citation>
    <scope>NUCLEOTIDE SEQUENCE [LARGE SCALE GENOMIC DNA]</scope>
    <source>
        <strain evidence="1 2">DSM 4734</strain>
    </source>
</reference>
<proteinExistence type="predicted"/>
<evidence type="ECO:0000313" key="2">
    <source>
        <dbReference type="Proteomes" id="UP000273675"/>
    </source>
</evidence>
<gene>
    <name evidence="1" type="ORF">C7435_2340</name>
</gene>
<evidence type="ECO:0008006" key="3">
    <source>
        <dbReference type="Google" id="ProtNLM"/>
    </source>
</evidence>